<proteinExistence type="predicted"/>
<gene>
    <name evidence="8" type="ORF">CJ255_13355</name>
</gene>
<evidence type="ECO:0000256" key="4">
    <source>
        <dbReference type="ARBA" id="ARBA00022989"/>
    </source>
</evidence>
<evidence type="ECO:0000313" key="9">
    <source>
        <dbReference type="Proteomes" id="UP000220527"/>
    </source>
</evidence>
<keyword evidence="2" id="KW-1003">Cell membrane</keyword>
<feature type="domain" description="Phage shock protein PspC N-terminal" evidence="7">
    <location>
        <begin position="4"/>
        <end position="61"/>
    </location>
</feature>
<accession>A0A2A6RHP7</accession>
<dbReference type="GO" id="GO:0005886">
    <property type="term" value="C:plasma membrane"/>
    <property type="evidence" value="ECO:0007669"/>
    <property type="project" value="UniProtKB-SubCell"/>
</dbReference>
<evidence type="ECO:0000256" key="1">
    <source>
        <dbReference type="ARBA" id="ARBA00004162"/>
    </source>
</evidence>
<keyword evidence="3 6" id="KW-0812">Transmembrane</keyword>
<dbReference type="PANTHER" id="PTHR33885:SF3">
    <property type="entry name" value="PHAGE SHOCK PROTEIN C"/>
    <property type="match status" value="1"/>
</dbReference>
<comment type="caution">
    <text evidence="8">The sequence shown here is derived from an EMBL/GenBank/DDBJ whole genome shotgun (WGS) entry which is preliminary data.</text>
</comment>
<comment type="subcellular location">
    <subcellularLocation>
        <location evidence="1">Cell membrane</location>
        <topology evidence="1">Single-pass membrane protein</topology>
    </subcellularLocation>
</comment>
<dbReference type="InterPro" id="IPR052027">
    <property type="entry name" value="PspC"/>
</dbReference>
<sequence>METKRINRSRSERMIAGVAGGLADYFNIDPMFVRLGFIVLSLFNGIGAILYFVLWLIVPNEGSVEEGRASVHEATDEMRTYLQNLVHQIRTVLQR</sequence>
<evidence type="ECO:0000259" key="7">
    <source>
        <dbReference type="Pfam" id="PF04024"/>
    </source>
</evidence>
<reference evidence="9" key="1">
    <citation type="submission" date="2017-08" db="EMBL/GenBank/DDBJ databases">
        <authorList>
            <person name="Grouzdev D.S."/>
            <person name="Gaisin V.A."/>
            <person name="Rysina M.S."/>
            <person name="Gorlenko V.M."/>
        </authorList>
    </citation>
    <scope>NUCLEOTIDE SEQUENCE [LARGE SCALE GENOMIC DNA]</scope>
    <source>
        <strain evidence="9">Kir15-3F</strain>
    </source>
</reference>
<keyword evidence="5 6" id="KW-0472">Membrane</keyword>
<dbReference type="RefSeq" id="WP_097644606.1">
    <property type="nucleotide sequence ID" value="NZ_NQWI01000062.1"/>
</dbReference>
<name>A0A2A6RHP7_9CHLR</name>
<keyword evidence="9" id="KW-1185">Reference proteome</keyword>
<dbReference type="Proteomes" id="UP000220527">
    <property type="component" value="Unassembled WGS sequence"/>
</dbReference>
<evidence type="ECO:0000313" key="8">
    <source>
        <dbReference type="EMBL" id="PDW02542.1"/>
    </source>
</evidence>
<evidence type="ECO:0000256" key="2">
    <source>
        <dbReference type="ARBA" id="ARBA00022475"/>
    </source>
</evidence>
<dbReference type="Pfam" id="PF04024">
    <property type="entry name" value="PspC"/>
    <property type="match status" value="1"/>
</dbReference>
<dbReference type="InterPro" id="IPR007168">
    <property type="entry name" value="Phageshock_PspC_N"/>
</dbReference>
<dbReference type="EMBL" id="NQWI01000062">
    <property type="protein sequence ID" value="PDW02542.1"/>
    <property type="molecule type" value="Genomic_DNA"/>
</dbReference>
<evidence type="ECO:0000256" key="5">
    <source>
        <dbReference type="ARBA" id="ARBA00023136"/>
    </source>
</evidence>
<evidence type="ECO:0000256" key="6">
    <source>
        <dbReference type="SAM" id="Phobius"/>
    </source>
</evidence>
<protein>
    <recommendedName>
        <fullName evidence="7">Phage shock protein PspC N-terminal domain-containing protein</fullName>
    </recommendedName>
</protein>
<dbReference type="PANTHER" id="PTHR33885">
    <property type="entry name" value="PHAGE SHOCK PROTEIN C"/>
    <property type="match status" value="1"/>
</dbReference>
<dbReference type="OrthoDB" id="166770at2"/>
<organism evidence="8 9">
    <name type="scientific">Candidatus Viridilinea mediisalina</name>
    <dbReference type="NCBI Taxonomy" id="2024553"/>
    <lineage>
        <taxon>Bacteria</taxon>
        <taxon>Bacillati</taxon>
        <taxon>Chloroflexota</taxon>
        <taxon>Chloroflexia</taxon>
        <taxon>Chloroflexales</taxon>
        <taxon>Chloroflexineae</taxon>
        <taxon>Oscillochloridaceae</taxon>
        <taxon>Candidatus Viridilinea</taxon>
    </lineage>
</organism>
<evidence type="ECO:0000256" key="3">
    <source>
        <dbReference type="ARBA" id="ARBA00022692"/>
    </source>
</evidence>
<keyword evidence="4 6" id="KW-1133">Transmembrane helix</keyword>
<feature type="transmembrane region" description="Helical" evidence="6">
    <location>
        <begin position="35"/>
        <end position="58"/>
    </location>
</feature>
<dbReference type="AlphaFoldDB" id="A0A2A6RHP7"/>